<dbReference type="InterPro" id="IPR045962">
    <property type="entry name" value="DUF6382"/>
</dbReference>
<gene>
    <name evidence="2" type="ORF">NK118_07125</name>
</gene>
<evidence type="ECO:0000313" key="2">
    <source>
        <dbReference type="EMBL" id="MCP1110019.1"/>
    </source>
</evidence>
<dbReference type="Pfam" id="PF19909">
    <property type="entry name" value="DUF6382"/>
    <property type="match status" value="1"/>
</dbReference>
<dbReference type="Proteomes" id="UP001523565">
    <property type="component" value="Unassembled WGS sequence"/>
</dbReference>
<comment type="caution">
    <text evidence="2">The sequence shown here is derived from an EMBL/GenBank/DDBJ whole genome shotgun (WGS) entry which is preliminary data.</text>
</comment>
<name>A0ABT1EH46_9FIRM</name>
<organism evidence="2 3">
    <name type="scientific">Ohessyouella blattaphilus</name>
    <dbReference type="NCBI Taxonomy" id="2949333"/>
    <lineage>
        <taxon>Bacteria</taxon>
        <taxon>Bacillati</taxon>
        <taxon>Bacillota</taxon>
        <taxon>Clostridia</taxon>
        <taxon>Lachnospirales</taxon>
        <taxon>Lachnospiraceae</taxon>
        <taxon>Ohessyouella</taxon>
    </lineage>
</organism>
<evidence type="ECO:0000259" key="1">
    <source>
        <dbReference type="Pfam" id="PF19909"/>
    </source>
</evidence>
<feature type="domain" description="DUF6382" evidence="1">
    <location>
        <begin position="7"/>
        <end position="155"/>
    </location>
</feature>
<dbReference type="RefSeq" id="WP_262068900.1">
    <property type="nucleotide sequence ID" value="NZ_JAMXOC010000008.1"/>
</dbReference>
<reference evidence="2 3" key="1">
    <citation type="journal article" date="2022" name="Genome Biol. Evol.">
        <title>Host diet, physiology and behaviors set the stage for Lachnospiraceae cladogenesis.</title>
        <authorList>
            <person name="Vera-Ponce De Leon A."/>
            <person name="Schneider M."/>
            <person name="Jahnes B.C."/>
            <person name="Sadowski V."/>
            <person name="Camuy-Velez L.A."/>
            <person name="Duan J."/>
            <person name="Sabree Z.L."/>
        </authorList>
    </citation>
    <scope>NUCLEOTIDE SEQUENCE [LARGE SCALE GENOMIC DNA]</scope>
    <source>
        <strain evidence="2 3">PAL227</strain>
    </source>
</reference>
<proteinExistence type="predicted"/>
<protein>
    <submittedName>
        <fullName evidence="2">DUF6382 domain-containing protein</fullName>
    </submittedName>
</protein>
<keyword evidence="3" id="KW-1185">Reference proteome</keyword>
<accession>A0ABT1EH46</accession>
<dbReference type="EMBL" id="JAMZFV010000008">
    <property type="protein sequence ID" value="MCP1110019.1"/>
    <property type="molecule type" value="Genomic_DNA"/>
</dbReference>
<sequence length="222" mass="25804">MEKTFTITVATSYKEDYQMAMLKMNELKGIIPVRGMGINDKSEYHFHTSGKISLLLLLEEERLSVALLKTFASNLLTACKETDRFLLYEEKLMLTPEDIYYDGTEFSFCYFPGKEIEAKAELRKLADYFVTKLNHQDEELISRVYFFYELATKGDCHLPSLLKEYLAFTPPKKVALVKERVDQEARAGTPPGKIREGSGKFFKRRKKNKWGNFDDLFIDEEL</sequence>
<evidence type="ECO:0000313" key="3">
    <source>
        <dbReference type="Proteomes" id="UP001523565"/>
    </source>
</evidence>